<feature type="compositionally biased region" description="Basic and acidic residues" evidence="1">
    <location>
        <begin position="87"/>
        <end position="101"/>
    </location>
</feature>
<feature type="compositionally biased region" description="Low complexity" evidence="1">
    <location>
        <begin position="168"/>
        <end position="182"/>
    </location>
</feature>
<dbReference type="EMBL" id="CAJVRL010000049">
    <property type="protein sequence ID" value="CAG8953263.1"/>
    <property type="molecule type" value="Genomic_DNA"/>
</dbReference>
<dbReference type="Proteomes" id="UP000696280">
    <property type="component" value="Unassembled WGS sequence"/>
</dbReference>
<feature type="compositionally biased region" description="Basic and acidic residues" evidence="1">
    <location>
        <begin position="701"/>
        <end position="725"/>
    </location>
</feature>
<feature type="compositionally biased region" description="Basic and acidic residues" evidence="1">
    <location>
        <begin position="486"/>
        <end position="496"/>
    </location>
</feature>
<feature type="compositionally biased region" description="Basic and acidic residues" evidence="1">
    <location>
        <begin position="899"/>
        <end position="912"/>
    </location>
</feature>
<feature type="compositionally biased region" description="Basic and acidic residues" evidence="1">
    <location>
        <begin position="758"/>
        <end position="769"/>
    </location>
</feature>
<dbReference type="OrthoDB" id="2590867at2759"/>
<comment type="caution">
    <text evidence="2">The sequence shown here is derived from an EMBL/GenBank/DDBJ whole genome shotgun (WGS) entry which is preliminary data.</text>
</comment>
<feature type="compositionally biased region" description="Polar residues" evidence="1">
    <location>
        <begin position="189"/>
        <end position="207"/>
    </location>
</feature>
<feature type="compositionally biased region" description="Polar residues" evidence="1">
    <location>
        <begin position="24"/>
        <end position="37"/>
    </location>
</feature>
<feature type="compositionally biased region" description="Basic and acidic residues" evidence="1">
    <location>
        <begin position="544"/>
        <end position="558"/>
    </location>
</feature>
<evidence type="ECO:0000313" key="3">
    <source>
        <dbReference type="Proteomes" id="UP000696280"/>
    </source>
</evidence>
<keyword evidence="3" id="KW-1185">Reference proteome</keyword>
<feature type="region of interest" description="Disordered" evidence="1">
    <location>
        <begin position="313"/>
        <end position="452"/>
    </location>
</feature>
<feature type="compositionally biased region" description="Polar residues" evidence="1">
    <location>
        <begin position="421"/>
        <end position="432"/>
    </location>
</feature>
<accession>A0A9N9KVA2</accession>
<sequence length="972" mass="101500">METLKNLLTPGKDRDNEQLYGTGEDQNATNAGNNYSGGLSGEGSHLARSTGGSHSMPGQYPSDSTTDLTSDNNSNTSNVLPPSNIESKMEPRAAGDPRPIGEDAAGSNLHAAGYPNMGPSITSGTPSSLANQEENKLQPGMSGSGALGNQNTSHTGNTPRSFPLVPKTEPSTAAGPPSSTSESKLDPNVHSNVDGSRNVGNQGSTEPSIMDRSYPIQRGFEGSAADTTSSGYNHGSEIASMAALGNSQHHYKEGHSGSNATSSTHTGPQGISGASHHRSHQDPLMPDTTSSTHNDGGNQSALATAAAATALTSTHHPNEGPLGSNTKHTGSYGISEISHHDHGNQGHLGSNTISSTHTGLHGTSGPHQTQTANLLDPHVAGGSSGEDALQHHGDQSNERKPLGGGAEEADRSHKDIGVTSADATQIRDTTLAPNPELTGHHSSTSHTGRDAALGAGVGLGAAGIATHEYSSHHTGHSNIAKDVHTAGHTSHHDRDTAVGSGTTKLEHDSHPTGQNTGQFGVGNTHGTAHQSGSTGVTGNTNLTRDTHTHGDSSHHTRDAALGAGAGVGAASLAKHEHDKHQADRTSHVGNAYPTTSSYNAFRNDVESTSTNRSTPRHGHPADYGRDAVLGTGAAAGVGSAAYEAEKHQKEKEREKELEKERKHQSKEHEKELKKEHKHEEKHAHDHEKKEEKKHRGLFSFLHRDKSKKYSDEEEKEFERQEREHNASQTRHGYEAAGAGALGVGAAGLYQEHKHHGKHSDEHTGHHSDTKQPLPAESYGAGTLGEGSALAGLPGQSNLGADTIGVFGAANKTTDTHPSTTTQHSGHHAPTTTGSSAGAAAVEEHEHNKHYTTSGKHSDDHSTGHHQSGSHQPRLSEADFDQHGNPIGSHQIPSAYGTDTGHEGRNRLHKDPPAGHPAAQAMAEHPGHGSSHDAPSKHEDLTGAVDDMAGNTGVKNAVCLYLGFGQRLSMVSE</sequence>
<feature type="compositionally biased region" description="Polar residues" evidence="1">
    <location>
        <begin position="119"/>
        <end position="132"/>
    </location>
</feature>
<feature type="compositionally biased region" description="Polar residues" evidence="1">
    <location>
        <begin position="592"/>
        <end position="613"/>
    </location>
</feature>
<feature type="compositionally biased region" description="Low complexity" evidence="1">
    <location>
        <begin position="627"/>
        <end position="642"/>
    </location>
</feature>
<protein>
    <submittedName>
        <fullName evidence="2">Uncharacterized protein</fullName>
    </submittedName>
</protein>
<feature type="region of interest" description="Disordered" evidence="1">
    <location>
        <begin position="808"/>
        <end position="942"/>
    </location>
</feature>
<proteinExistence type="predicted"/>
<feature type="compositionally biased region" description="Basic and acidic residues" evidence="1">
    <location>
        <begin position="643"/>
        <end position="690"/>
    </location>
</feature>
<feature type="compositionally biased region" description="Basic and acidic residues" evidence="1">
    <location>
        <begin position="388"/>
        <end position="401"/>
    </location>
</feature>
<feature type="compositionally biased region" description="Polar residues" evidence="1">
    <location>
        <begin position="524"/>
        <end position="542"/>
    </location>
</feature>
<feature type="region of interest" description="Disordered" evidence="1">
    <location>
        <begin position="486"/>
        <end position="732"/>
    </location>
</feature>
<evidence type="ECO:0000313" key="2">
    <source>
        <dbReference type="EMBL" id="CAG8953263.1"/>
    </source>
</evidence>
<reference evidence="2" key="1">
    <citation type="submission" date="2021-07" db="EMBL/GenBank/DDBJ databases">
        <authorList>
            <person name="Durling M."/>
        </authorList>
    </citation>
    <scope>NUCLEOTIDE SEQUENCE</scope>
</reference>
<feature type="region of interest" description="Disordered" evidence="1">
    <location>
        <begin position="248"/>
        <end position="299"/>
    </location>
</feature>
<evidence type="ECO:0000256" key="1">
    <source>
        <dbReference type="SAM" id="MobiDB-lite"/>
    </source>
</evidence>
<feature type="region of interest" description="Disordered" evidence="1">
    <location>
        <begin position="751"/>
        <end position="786"/>
    </location>
</feature>
<feature type="compositionally biased region" description="Basic and acidic residues" evidence="1">
    <location>
        <begin position="573"/>
        <end position="586"/>
    </location>
</feature>
<feature type="compositionally biased region" description="Basic and acidic residues" evidence="1">
    <location>
        <begin position="924"/>
        <end position="940"/>
    </location>
</feature>
<feature type="compositionally biased region" description="Low complexity" evidence="1">
    <location>
        <begin position="62"/>
        <end position="78"/>
    </location>
</feature>
<gene>
    <name evidence="2" type="ORF">HYFRA_00003467</name>
</gene>
<feature type="compositionally biased region" description="Polar residues" evidence="1">
    <location>
        <begin position="287"/>
        <end position="299"/>
    </location>
</feature>
<dbReference type="AlphaFoldDB" id="A0A9N9KVA2"/>
<feature type="compositionally biased region" description="Polar residues" evidence="1">
    <location>
        <begin position="147"/>
        <end position="160"/>
    </location>
</feature>
<name>A0A9N9KVA2_9HELO</name>
<feature type="compositionally biased region" description="Polar residues" evidence="1">
    <location>
        <begin position="256"/>
        <end position="269"/>
    </location>
</feature>
<feature type="compositionally biased region" description="Low complexity" evidence="1">
    <location>
        <begin position="830"/>
        <end position="840"/>
    </location>
</feature>
<organism evidence="2 3">
    <name type="scientific">Hymenoscyphus fraxineus</name>
    <dbReference type="NCBI Taxonomy" id="746836"/>
    <lineage>
        <taxon>Eukaryota</taxon>
        <taxon>Fungi</taxon>
        <taxon>Dikarya</taxon>
        <taxon>Ascomycota</taxon>
        <taxon>Pezizomycotina</taxon>
        <taxon>Leotiomycetes</taxon>
        <taxon>Helotiales</taxon>
        <taxon>Helotiaceae</taxon>
        <taxon>Hymenoscyphus</taxon>
    </lineage>
</organism>
<feature type="region of interest" description="Disordered" evidence="1">
    <location>
        <begin position="1"/>
        <end position="233"/>
    </location>
</feature>
<feature type="compositionally biased region" description="Polar residues" evidence="1">
    <location>
        <begin position="347"/>
        <end position="358"/>
    </location>
</feature>